<dbReference type="AlphaFoldDB" id="A0A0E9PTQ3"/>
<proteinExistence type="predicted"/>
<evidence type="ECO:0000313" key="1">
    <source>
        <dbReference type="EMBL" id="JAH07859.1"/>
    </source>
</evidence>
<protein>
    <submittedName>
        <fullName evidence="1">Uncharacterized protein</fullName>
    </submittedName>
</protein>
<sequence>MEKITSALTILCSICKFCVASSKTDWL</sequence>
<dbReference type="EMBL" id="GBXM01100718">
    <property type="protein sequence ID" value="JAH07859.1"/>
    <property type="molecule type" value="Transcribed_RNA"/>
</dbReference>
<reference evidence="1" key="1">
    <citation type="submission" date="2014-11" db="EMBL/GenBank/DDBJ databases">
        <authorList>
            <person name="Amaro Gonzalez C."/>
        </authorList>
    </citation>
    <scope>NUCLEOTIDE SEQUENCE</scope>
</reference>
<accession>A0A0E9PTQ3</accession>
<reference evidence="1" key="2">
    <citation type="journal article" date="2015" name="Fish Shellfish Immunol.">
        <title>Early steps in the European eel (Anguilla anguilla)-Vibrio vulnificus interaction in the gills: Role of the RtxA13 toxin.</title>
        <authorList>
            <person name="Callol A."/>
            <person name="Pajuelo D."/>
            <person name="Ebbesson L."/>
            <person name="Teles M."/>
            <person name="MacKenzie S."/>
            <person name="Amaro C."/>
        </authorList>
    </citation>
    <scope>NUCLEOTIDE SEQUENCE</scope>
</reference>
<organism evidence="1">
    <name type="scientific">Anguilla anguilla</name>
    <name type="common">European freshwater eel</name>
    <name type="synonym">Muraena anguilla</name>
    <dbReference type="NCBI Taxonomy" id="7936"/>
    <lineage>
        <taxon>Eukaryota</taxon>
        <taxon>Metazoa</taxon>
        <taxon>Chordata</taxon>
        <taxon>Craniata</taxon>
        <taxon>Vertebrata</taxon>
        <taxon>Euteleostomi</taxon>
        <taxon>Actinopterygii</taxon>
        <taxon>Neopterygii</taxon>
        <taxon>Teleostei</taxon>
        <taxon>Anguilliformes</taxon>
        <taxon>Anguillidae</taxon>
        <taxon>Anguilla</taxon>
    </lineage>
</organism>
<name>A0A0E9PTQ3_ANGAN</name>